<evidence type="ECO:0000313" key="6">
    <source>
        <dbReference type="Proteomes" id="UP000095743"/>
    </source>
</evidence>
<keyword evidence="2" id="KW-0408">Iron</keyword>
<dbReference type="InterPro" id="IPR017896">
    <property type="entry name" value="4Fe4S_Fe-S-bd"/>
</dbReference>
<keyword evidence="3" id="KW-0411">Iron-sulfur</keyword>
<feature type="domain" description="4Fe-4S ferredoxin-type" evidence="4">
    <location>
        <begin position="64"/>
        <end position="93"/>
    </location>
</feature>
<dbReference type="InterPro" id="IPR017900">
    <property type="entry name" value="4Fe4S_Fe_S_CS"/>
</dbReference>
<evidence type="ECO:0000256" key="3">
    <source>
        <dbReference type="ARBA" id="ARBA00023014"/>
    </source>
</evidence>
<keyword evidence="1" id="KW-0479">Metal-binding</keyword>
<dbReference type="STRING" id="1424294.Gferi_25710"/>
<sequence>MHTGLKRMGAPSLEELRQSSAFPGEKDYFKGPIAVIECIEEIPCNPCETSCPKRTITIGKPITNLPRIDFDRCSGCGICVAACPGLAIYIKDYTYSEETALITFPFEYTPLPEPGKKVVMVNRQGQEICEGVVKKVNCAKAFQQTALVSVSYSKKYFEDVVSMKRL</sequence>
<keyword evidence="6" id="KW-1185">Reference proteome</keyword>
<accession>A0A1D8GR05</accession>
<dbReference type="Pfam" id="PF00037">
    <property type="entry name" value="Fer4"/>
    <property type="match status" value="1"/>
</dbReference>
<evidence type="ECO:0000256" key="2">
    <source>
        <dbReference type="ARBA" id="ARBA00023004"/>
    </source>
</evidence>
<dbReference type="PROSITE" id="PS51379">
    <property type="entry name" value="4FE4S_FER_2"/>
    <property type="match status" value="1"/>
</dbReference>
<proteinExistence type="predicted"/>
<dbReference type="KEGG" id="gfe:Gferi_25710"/>
<dbReference type="GO" id="GO:0051536">
    <property type="term" value="F:iron-sulfur cluster binding"/>
    <property type="evidence" value="ECO:0007669"/>
    <property type="project" value="UniProtKB-KW"/>
</dbReference>
<dbReference type="PROSITE" id="PS00198">
    <property type="entry name" value="4FE4S_FER_1"/>
    <property type="match status" value="1"/>
</dbReference>
<evidence type="ECO:0000259" key="4">
    <source>
        <dbReference type="PROSITE" id="PS51379"/>
    </source>
</evidence>
<organism evidence="5 6">
    <name type="scientific">Geosporobacter ferrireducens</name>
    <dbReference type="NCBI Taxonomy" id="1424294"/>
    <lineage>
        <taxon>Bacteria</taxon>
        <taxon>Bacillati</taxon>
        <taxon>Bacillota</taxon>
        <taxon>Clostridia</taxon>
        <taxon>Peptostreptococcales</taxon>
        <taxon>Thermotaleaceae</taxon>
        <taxon>Geosporobacter</taxon>
    </lineage>
</organism>
<name>A0A1D8GR05_9FIRM</name>
<protein>
    <submittedName>
        <fullName evidence="5">4Fe-4S ferredoxin</fullName>
    </submittedName>
</protein>
<dbReference type="AlphaFoldDB" id="A0A1D8GR05"/>
<reference evidence="5 6" key="1">
    <citation type="submission" date="2016-09" db="EMBL/GenBank/DDBJ databases">
        <title>Genomic analysis reveals versatility of anaerobic energy metabolism of Geosporobacter ferrireducens IRF9 of phylum Firmicutes.</title>
        <authorList>
            <person name="Kim S.-J."/>
        </authorList>
    </citation>
    <scope>NUCLEOTIDE SEQUENCE [LARGE SCALE GENOMIC DNA]</scope>
    <source>
        <strain evidence="5 6">IRF9</strain>
    </source>
</reference>
<dbReference type="Proteomes" id="UP000095743">
    <property type="component" value="Chromosome"/>
</dbReference>
<gene>
    <name evidence="5" type="ORF">Gferi_25710</name>
</gene>
<dbReference type="SUPFAM" id="SSF54862">
    <property type="entry name" value="4Fe-4S ferredoxins"/>
    <property type="match status" value="1"/>
</dbReference>
<dbReference type="EMBL" id="CP017269">
    <property type="protein sequence ID" value="AOT73308.1"/>
    <property type="molecule type" value="Genomic_DNA"/>
</dbReference>
<evidence type="ECO:0000256" key="1">
    <source>
        <dbReference type="ARBA" id="ARBA00022723"/>
    </source>
</evidence>
<dbReference type="Gene3D" id="3.30.70.20">
    <property type="match status" value="1"/>
</dbReference>
<dbReference type="OrthoDB" id="9801699at2"/>
<evidence type="ECO:0000313" key="5">
    <source>
        <dbReference type="EMBL" id="AOT73308.1"/>
    </source>
</evidence>
<dbReference type="GO" id="GO:0046872">
    <property type="term" value="F:metal ion binding"/>
    <property type="evidence" value="ECO:0007669"/>
    <property type="project" value="UniProtKB-KW"/>
</dbReference>